<dbReference type="NCBIfam" id="TIGR01509">
    <property type="entry name" value="HAD-SF-IA-v3"/>
    <property type="match status" value="1"/>
</dbReference>
<evidence type="ECO:0000313" key="1">
    <source>
        <dbReference type="EMBL" id="GHB94730.1"/>
    </source>
</evidence>
<dbReference type="PANTHER" id="PTHR46191">
    <property type="match status" value="1"/>
</dbReference>
<dbReference type="SFLD" id="SFLDG01129">
    <property type="entry name" value="C1.5:_HAD__Beta-PGM__Phosphata"/>
    <property type="match status" value="1"/>
</dbReference>
<dbReference type="PRINTS" id="PR00413">
    <property type="entry name" value="HADHALOGNASE"/>
</dbReference>
<dbReference type="NCBIfam" id="TIGR02252">
    <property type="entry name" value="DREG-2"/>
    <property type="match status" value="1"/>
</dbReference>
<dbReference type="InterPro" id="IPR044924">
    <property type="entry name" value="HAD-SF_hydro_IA_REG-2-like_cap"/>
</dbReference>
<comment type="caution">
    <text evidence="1">The sequence shown here is derived from an EMBL/GenBank/DDBJ whole genome shotgun (WGS) entry which is preliminary data.</text>
</comment>
<reference evidence="1" key="2">
    <citation type="submission" date="2020-09" db="EMBL/GenBank/DDBJ databases">
        <authorList>
            <person name="Sun Q."/>
            <person name="Kim S."/>
        </authorList>
    </citation>
    <scope>NUCLEOTIDE SEQUENCE</scope>
    <source>
        <strain evidence="1">KCTC 12870</strain>
    </source>
</reference>
<organism evidence="1 2">
    <name type="scientific">Cerasicoccus arenae</name>
    <dbReference type="NCBI Taxonomy" id="424488"/>
    <lineage>
        <taxon>Bacteria</taxon>
        <taxon>Pseudomonadati</taxon>
        <taxon>Verrucomicrobiota</taxon>
        <taxon>Opitutia</taxon>
        <taxon>Puniceicoccales</taxon>
        <taxon>Cerasicoccaceae</taxon>
        <taxon>Cerasicoccus</taxon>
    </lineage>
</organism>
<dbReference type="AlphaFoldDB" id="A0A8J3DAC7"/>
<proteinExistence type="predicted"/>
<dbReference type="RefSeq" id="WP_189512088.1">
    <property type="nucleotide sequence ID" value="NZ_BMXG01000004.1"/>
</dbReference>
<dbReference type="SFLD" id="SFLDS00003">
    <property type="entry name" value="Haloacid_Dehalogenase"/>
    <property type="match status" value="1"/>
</dbReference>
<keyword evidence="1" id="KW-0378">Hydrolase</keyword>
<sequence>MNLDGVQAITFDAAGTLMVPHPSVGEVYAEVLAAMGYSVDPSLLEQRFRASFKAQKSTTPEAVLDRASWRKIVAGTLKDLTPSADFETQFDALWHTFAEPNRWRVLPGVESTLASLQRRGFRLFVLSNNDSRLRRILVGLGLDQFFEAIFISAELGVEKPSPRIFQLVEANIGVPAASILHVGDSPLEDIEGAQNAGWCTALVGSKTKMPNRPTHLNCPVTISSLFEPIDSD</sequence>
<keyword evidence="2" id="KW-1185">Reference proteome</keyword>
<dbReference type="Pfam" id="PF00702">
    <property type="entry name" value="Hydrolase"/>
    <property type="match status" value="1"/>
</dbReference>
<dbReference type="PANTHER" id="PTHR46191:SF2">
    <property type="entry name" value="HALOACID DEHALOGENASE-LIKE HYDROLASE DOMAIN-CONTAINING PROTEIN 3"/>
    <property type="match status" value="1"/>
</dbReference>
<dbReference type="InterPro" id="IPR036412">
    <property type="entry name" value="HAD-like_sf"/>
</dbReference>
<dbReference type="InterPro" id="IPR023214">
    <property type="entry name" value="HAD_sf"/>
</dbReference>
<gene>
    <name evidence="1" type="ORF">GCM10007047_07820</name>
</gene>
<reference evidence="1" key="1">
    <citation type="journal article" date="2014" name="Int. J. Syst. Evol. Microbiol.">
        <title>Complete genome sequence of Corynebacterium casei LMG S-19264T (=DSM 44701T), isolated from a smear-ripened cheese.</title>
        <authorList>
            <consortium name="US DOE Joint Genome Institute (JGI-PGF)"/>
            <person name="Walter F."/>
            <person name="Albersmeier A."/>
            <person name="Kalinowski J."/>
            <person name="Ruckert C."/>
        </authorList>
    </citation>
    <scope>NUCLEOTIDE SEQUENCE</scope>
    <source>
        <strain evidence="1">KCTC 12870</strain>
    </source>
</reference>
<dbReference type="Gene3D" id="1.10.150.720">
    <property type="entry name" value="Haloacid dehalogenase-like hydrolase"/>
    <property type="match status" value="1"/>
</dbReference>
<dbReference type="GO" id="GO:0016787">
    <property type="term" value="F:hydrolase activity"/>
    <property type="evidence" value="ECO:0007669"/>
    <property type="project" value="UniProtKB-KW"/>
</dbReference>
<dbReference type="CDD" id="cd16415">
    <property type="entry name" value="HAD_dREG-2_like"/>
    <property type="match status" value="1"/>
</dbReference>
<accession>A0A8J3DAC7</accession>
<dbReference type="Gene3D" id="3.40.50.1000">
    <property type="entry name" value="HAD superfamily/HAD-like"/>
    <property type="match status" value="1"/>
</dbReference>
<name>A0A8J3DAC7_9BACT</name>
<dbReference type="NCBIfam" id="TIGR01549">
    <property type="entry name" value="HAD-SF-IA-v1"/>
    <property type="match status" value="1"/>
</dbReference>
<dbReference type="SUPFAM" id="SSF56784">
    <property type="entry name" value="HAD-like"/>
    <property type="match status" value="1"/>
</dbReference>
<dbReference type="EMBL" id="BMXG01000004">
    <property type="protein sequence ID" value="GHB94730.1"/>
    <property type="molecule type" value="Genomic_DNA"/>
</dbReference>
<dbReference type="InterPro" id="IPR006439">
    <property type="entry name" value="HAD-SF_hydro_IA"/>
</dbReference>
<dbReference type="InterPro" id="IPR051828">
    <property type="entry name" value="HAD-like_hydrolase_domain"/>
</dbReference>
<evidence type="ECO:0000313" key="2">
    <source>
        <dbReference type="Proteomes" id="UP000642829"/>
    </source>
</evidence>
<dbReference type="Proteomes" id="UP000642829">
    <property type="component" value="Unassembled WGS sequence"/>
</dbReference>
<dbReference type="InterPro" id="IPR011949">
    <property type="entry name" value="HAD-SF_hydro_IA_REG-2-like"/>
</dbReference>
<protein>
    <submittedName>
        <fullName evidence="1">Hydrolase</fullName>
    </submittedName>
</protein>